<comment type="subcellular location">
    <subcellularLocation>
        <location evidence="1">Membrane</location>
        <topology evidence="1">Multi-pass membrane protein</topology>
    </subcellularLocation>
</comment>
<sequence>MDSISLLVGPPPNANRALTQDDFDSRYNFVKFRKKKTNGELFRQYTIGENWALYQPPNSWAQILPIATWIQKYHVKDTLWRDILGAIFLSSLLIPQAIGFGAIIDNIPAACFSLFLPQIVYAFFGSAQHSSLGSISFSAIMIYSSIQYSASSLAAISLCCAVIQLLQFLLPLEFVFSYISTSSLSGFSLGLFVRIVARFFPQFLIFRGHDCKPNAAIVPQPLNATLAATASSRSLQCFYAAMPCLRAADPLLIAVTATCCVVFVAFKWRVNRFLLAKFGFSAPHEFLCLVLATTTLYLFGTSPSSSSPTPTPTPAPTITQILPTTHHHLDFSLPAIRFWTLPSTSTLLDSLAISMYTMCAHMSITKSIAEEKMYKVHRKQELLCFSIISFISSLFRLLPPSSSYGSSQINIEASKFSLVANVLSLIPTAILIQFGPPLFNVLPMCAIGVMVIVSLSGWFSDLKSIHQTIYASTWDASLAILALFSALLIPNTCTGFPDNVGVSNLCRHDAHFAEETRYEGDCMDTPMRIIRLGGPLLSVNCEQIRNELIRQAVIVKGLIGIGIGTRTASLRSQCPSAVGPKFSLQESVTARESVNLSANITIIQECDNSVALPNGDVPPIVRFLVLTFNGVTAIDKDMLTCLSQVYGDLNADNIKCLFSGVPALIRDQMEHLGFYNTIPRTQFFPNIQEALICARNTVAPFHMSVSMNGYRDVIALSCAVSNADLNRASPEAV</sequence>
<keyword evidence="4 5" id="KW-0472">Membrane</keyword>
<organism evidence="7 8">
    <name type="scientific">Caenorhabditis angaria</name>
    <dbReference type="NCBI Taxonomy" id="860376"/>
    <lineage>
        <taxon>Eukaryota</taxon>
        <taxon>Metazoa</taxon>
        <taxon>Ecdysozoa</taxon>
        <taxon>Nematoda</taxon>
        <taxon>Chromadorea</taxon>
        <taxon>Rhabditida</taxon>
        <taxon>Rhabditina</taxon>
        <taxon>Rhabditomorpha</taxon>
        <taxon>Rhabditoidea</taxon>
        <taxon>Rhabditidae</taxon>
        <taxon>Peloderinae</taxon>
        <taxon>Caenorhabditis</taxon>
    </lineage>
</organism>
<dbReference type="InterPro" id="IPR036513">
    <property type="entry name" value="STAS_dom_sf"/>
</dbReference>
<reference evidence="7" key="1">
    <citation type="submission" date="2022-11" db="EMBL/GenBank/DDBJ databases">
        <authorList>
            <person name="Kikuchi T."/>
        </authorList>
    </citation>
    <scope>NUCLEOTIDE SEQUENCE</scope>
    <source>
        <strain evidence="7">PS1010</strain>
    </source>
</reference>
<protein>
    <recommendedName>
        <fullName evidence="6">STAS domain-containing protein</fullName>
    </recommendedName>
</protein>
<dbReference type="InterPro" id="IPR001902">
    <property type="entry name" value="SLC26A/SulP_fam"/>
</dbReference>
<dbReference type="PANTHER" id="PTHR11814">
    <property type="entry name" value="SULFATE TRANSPORTER"/>
    <property type="match status" value="1"/>
</dbReference>
<dbReference type="InterPro" id="IPR011547">
    <property type="entry name" value="SLC26A/SulP_dom"/>
</dbReference>
<dbReference type="InterPro" id="IPR002645">
    <property type="entry name" value="STAS_dom"/>
</dbReference>
<dbReference type="OrthoDB" id="288203at2759"/>
<keyword evidence="3 5" id="KW-1133">Transmembrane helix</keyword>
<dbReference type="CDD" id="cd07042">
    <property type="entry name" value="STAS_SulP_like_sulfate_transporter"/>
    <property type="match status" value="1"/>
</dbReference>
<evidence type="ECO:0000313" key="8">
    <source>
        <dbReference type="Proteomes" id="UP001152747"/>
    </source>
</evidence>
<evidence type="ECO:0000256" key="5">
    <source>
        <dbReference type="SAM" id="Phobius"/>
    </source>
</evidence>
<keyword evidence="8" id="KW-1185">Reference proteome</keyword>
<proteinExistence type="predicted"/>
<name>A0A9P1MXU1_9PELO</name>
<dbReference type="Pfam" id="PF01740">
    <property type="entry name" value="STAS"/>
    <property type="match status" value="1"/>
</dbReference>
<feature type="transmembrane region" description="Helical" evidence="5">
    <location>
        <begin position="150"/>
        <end position="170"/>
    </location>
</feature>
<feature type="transmembrane region" description="Helical" evidence="5">
    <location>
        <begin position="382"/>
        <end position="398"/>
    </location>
</feature>
<dbReference type="AlphaFoldDB" id="A0A9P1MXU1"/>
<evidence type="ECO:0000256" key="1">
    <source>
        <dbReference type="ARBA" id="ARBA00004141"/>
    </source>
</evidence>
<dbReference type="Proteomes" id="UP001152747">
    <property type="component" value="Unassembled WGS sequence"/>
</dbReference>
<dbReference type="SUPFAM" id="SSF52091">
    <property type="entry name" value="SpoIIaa-like"/>
    <property type="match status" value="1"/>
</dbReference>
<feature type="transmembrane region" description="Helical" evidence="5">
    <location>
        <begin position="282"/>
        <end position="300"/>
    </location>
</feature>
<dbReference type="Gene3D" id="3.30.750.24">
    <property type="entry name" value="STAS domain"/>
    <property type="match status" value="1"/>
</dbReference>
<feature type="transmembrane region" description="Helical" evidence="5">
    <location>
        <begin position="176"/>
        <end position="197"/>
    </location>
</feature>
<keyword evidence="2 5" id="KW-0812">Transmembrane</keyword>
<dbReference type="GO" id="GO:0055085">
    <property type="term" value="P:transmembrane transport"/>
    <property type="evidence" value="ECO:0007669"/>
    <property type="project" value="InterPro"/>
</dbReference>
<feature type="transmembrane region" description="Helical" evidence="5">
    <location>
        <begin position="83"/>
        <end position="104"/>
    </location>
</feature>
<feature type="transmembrane region" description="Helical" evidence="5">
    <location>
        <begin position="119"/>
        <end position="143"/>
    </location>
</feature>
<dbReference type="EMBL" id="CANHGI010000001">
    <property type="protein sequence ID" value="CAI5440006.1"/>
    <property type="molecule type" value="Genomic_DNA"/>
</dbReference>
<gene>
    <name evidence="7" type="ORF">CAMP_LOCUS2643</name>
</gene>
<evidence type="ECO:0000313" key="7">
    <source>
        <dbReference type="EMBL" id="CAI5440006.1"/>
    </source>
</evidence>
<evidence type="ECO:0000256" key="4">
    <source>
        <dbReference type="ARBA" id="ARBA00023136"/>
    </source>
</evidence>
<dbReference type="PROSITE" id="PS50801">
    <property type="entry name" value="STAS"/>
    <property type="match status" value="1"/>
</dbReference>
<comment type="caution">
    <text evidence="7">The sequence shown here is derived from an EMBL/GenBank/DDBJ whole genome shotgun (WGS) entry which is preliminary data.</text>
</comment>
<evidence type="ECO:0000259" key="6">
    <source>
        <dbReference type="PROSITE" id="PS50801"/>
    </source>
</evidence>
<feature type="transmembrane region" description="Helical" evidence="5">
    <location>
        <begin position="251"/>
        <end position="270"/>
    </location>
</feature>
<dbReference type="Pfam" id="PF00916">
    <property type="entry name" value="Sulfate_transp"/>
    <property type="match status" value="1"/>
</dbReference>
<dbReference type="GO" id="GO:0016020">
    <property type="term" value="C:membrane"/>
    <property type="evidence" value="ECO:0007669"/>
    <property type="project" value="UniProtKB-SubCell"/>
</dbReference>
<feature type="transmembrane region" description="Helical" evidence="5">
    <location>
        <begin position="441"/>
        <end position="459"/>
    </location>
</feature>
<evidence type="ECO:0000256" key="3">
    <source>
        <dbReference type="ARBA" id="ARBA00022989"/>
    </source>
</evidence>
<evidence type="ECO:0000256" key="2">
    <source>
        <dbReference type="ARBA" id="ARBA00022692"/>
    </source>
</evidence>
<feature type="transmembrane region" description="Helical" evidence="5">
    <location>
        <begin position="418"/>
        <end position="434"/>
    </location>
</feature>
<feature type="domain" description="STAS" evidence="6">
    <location>
        <begin position="529"/>
        <end position="694"/>
    </location>
</feature>
<accession>A0A9P1MXU1</accession>